<name>A0AA39ZSI8_9PEZI</name>
<dbReference type="AlphaFoldDB" id="A0AA39ZSI8"/>
<dbReference type="EMBL" id="JAUKUA010000008">
    <property type="protein sequence ID" value="KAK0702684.1"/>
    <property type="molecule type" value="Genomic_DNA"/>
</dbReference>
<accession>A0AA39ZSI8</accession>
<protein>
    <submittedName>
        <fullName evidence="2">Uncharacterized protein</fullName>
    </submittedName>
</protein>
<feature type="non-terminal residue" evidence="2">
    <location>
        <position position="1"/>
    </location>
</feature>
<reference evidence="2" key="1">
    <citation type="submission" date="2023-06" db="EMBL/GenBank/DDBJ databases">
        <title>Genome-scale phylogeny and comparative genomics of the fungal order Sordariales.</title>
        <authorList>
            <consortium name="Lawrence Berkeley National Laboratory"/>
            <person name="Hensen N."/>
            <person name="Bonometti L."/>
            <person name="Westerberg I."/>
            <person name="Brannstrom I.O."/>
            <person name="Guillou S."/>
            <person name="Cros-Aarteil S."/>
            <person name="Calhoun S."/>
            <person name="Haridas S."/>
            <person name="Kuo A."/>
            <person name="Mondo S."/>
            <person name="Pangilinan J."/>
            <person name="Riley R."/>
            <person name="Labutti K."/>
            <person name="Andreopoulos B."/>
            <person name="Lipzen A."/>
            <person name="Chen C."/>
            <person name="Yanf M."/>
            <person name="Daum C."/>
            <person name="Ng V."/>
            <person name="Clum A."/>
            <person name="Steindorff A."/>
            <person name="Ohm R."/>
            <person name="Martin F."/>
            <person name="Silar P."/>
            <person name="Natvig D."/>
            <person name="Lalanne C."/>
            <person name="Gautier V."/>
            <person name="Ament-Velasquez S.L."/>
            <person name="Kruys A."/>
            <person name="Hutchinson M.I."/>
            <person name="Powell A.J."/>
            <person name="Barry K."/>
            <person name="Miller A.N."/>
            <person name="Grigoriev I.V."/>
            <person name="Debuchy R."/>
            <person name="Gladieux P."/>
            <person name="Thoren M.H."/>
            <person name="Johannesson H."/>
        </authorList>
    </citation>
    <scope>NUCLEOTIDE SEQUENCE</scope>
    <source>
        <strain evidence="2">SMH4607-1</strain>
    </source>
</reference>
<feature type="non-terminal residue" evidence="2">
    <location>
        <position position="72"/>
    </location>
</feature>
<feature type="region of interest" description="Disordered" evidence="1">
    <location>
        <begin position="1"/>
        <end position="28"/>
    </location>
</feature>
<feature type="compositionally biased region" description="Polar residues" evidence="1">
    <location>
        <begin position="60"/>
        <end position="72"/>
    </location>
</feature>
<keyword evidence="3" id="KW-1185">Reference proteome</keyword>
<comment type="caution">
    <text evidence="2">The sequence shown here is derived from an EMBL/GenBank/DDBJ whole genome shotgun (WGS) entry which is preliminary data.</text>
</comment>
<gene>
    <name evidence="2" type="ORF">B0H67DRAFT_462454</name>
</gene>
<organism evidence="2 3">
    <name type="scientific">Lasiosphaeris hirsuta</name>
    <dbReference type="NCBI Taxonomy" id="260670"/>
    <lineage>
        <taxon>Eukaryota</taxon>
        <taxon>Fungi</taxon>
        <taxon>Dikarya</taxon>
        <taxon>Ascomycota</taxon>
        <taxon>Pezizomycotina</taxon>
        <taxon>Sordariomycetes</taxon>
        <taxon>Sordariomycetidae</taxon>
        <taxon>Sordariales</taxon>
        <taxon>Lasiosphaeriaceae</taxon>
        <taxon>Lasiosphaeris</taxon>
    </lineage>
</organism>
<evidence type="ECO:0000256" key="1">
    <source>
        <dbReference type="SAM" id="MobiDB-lite"/>
    </source>
</evidence>
<proteinExistence type="predicted"/>
<evidence type="ECO:0000313" key="2">
    <source>
        <dbReference type="EMBL" id="KAK0702684.1"/>
    </source>
</evidence>
<sequence>LSPEPDASRWPSGEKATDRTQSRWPSSVWRHCPEAVSQTLTVLSPEPDTSCWPSGEKATDQTQPRWPSSVWR</sequence>
<evidence type="ECO:0000313" key="3">
    <source>
        <dbReference type="Proteomes" id="UP001172102"/>
    </source>
</evidence>
<feature type="region of interest" description="Disordered" evidence="1">
    <location>
        <begin position="40"/>
        <end position="72"/>
    </location>
</feature>
<dbReference type="Proteomes" id="UP001172102">
    <property type="component" value="Unassembled WGS sequence"/>
</dbReference>